<name>A0A1C3TYU5_9BRAD</name>
<reference evidence="2 3" key="1">
    <citation type="submission" date="2016-08" db="EMBL/GenBank/DDBJ databases">
        <authorList>
            <person name="Seilhamer J.J."/>
        </authorList>
    </citation>
    <scope>NUCLEOTIDE SEQUENCE [LARGE SCALE GENOMIC DNA]</scope>
    <source>
        <strain evidence="2 3">CCBAU 10071</strain>
    </source>
</reference>
<evidence type="ECO:0000256" key="1">
    <source>
        <dbReference type="SAM" id="Phobius"/>
    </source>
</evidence>
<sequence>MSESNPPEAKPFKDRLAWTVFLCSFFGAIFIATLLINKTNTEAQIDKVFSALLPLFGTWAGTILAFYFARENFDSANQSVQRMVNRLTPDQQLAQVSVRQAMKPFKRIEALSDPAPETKFSVRELKEKVEEGNTRVPIFADQKALCVVHEGTLNKYLVSKLSSGSPVADLSKIKLSEFLSHKLGNEEIRSIVTKFAVVKMDASLADARDEMLKIKGAQDVFVTASGSPSEKVEGWLTNSDITRDLN</sequence>
<accession>A0A1C3TYU5</accession>
<keyword evidence="1" id="KW-1133">Transmembrane helix</keyword>
<feature type="transmembrane region" description="Helical" evidence="1">
    <location>
        <begin position="48"/>
        <end position="69"/>
    </location>
</feature>
<keyword evidence="1" id="KW-0472">Membrane</keyword>
<dbReference type="Proteomes" id="UP000183174">
    <property type="component" value="Unassembled WGS sequence"/>
</dbReference>
<organism evidence="2 3">
    <name type="scientific">Bradyrhizobium yuanmingense</name>
    <dbReference type="NCBI Taxonomy" id="108015"/>
    <lineage>
        <taxon>Bacteria</taxon>
        <taxon>Pseudomonadati</taxon>
        <taxon>Pseudomonadota</taxon>
        <taxon>Alphaproteobacteria</taxon>
        <taxon>Hyphomicrobiales</taxon>
        <taxon>Nitrobacteraceae</taxon>
        <taxon>Bradyrhizobium</taxon>
    </lineage>
</organism>
<dbReference type="RefSeq" id="WP_036023078.1">
    <property type="nucleotide sequence ID" value="NZ_FMAE01000001.1"/>
</dbReference>
<feature type="transmembrane region" description="Helical" evidence="1">
    <location>
        <begin position="16"/>
        <end position="36"/>
    </location>
</feature>
<evidence type="ECO:0000313" key="2">
    <source>
        <dbReference type="EMBL" id="SCB08308.1"/>
    </source>
</evidence>
<evidence type="ECO:0000313" key="3">
    <source>
        <dbReference type="Proteomes" id="UP000183174"/>
    </source>
</evidence>
<proteinExistence type="predicted"/>
<dbReference type="AlphaFoldDB" id="A0A1C3TYU5"/>
<keyword evidence="1" id="KW-0812">Transmembrane</keyword>
<evidence type="ECO:0008006" key="4">
    <source>
        <dbReference type="Google" id="ProtNLM"/>
    </source>
</evidence>
<protein>
    <recommendedName>
        <fullName evidence="4">CBS domain-containing protein</fullName>
    </recommendedName>
</protein>
<dbReference type="EMBL" id="FMAE01000001">
    <property type="protein sequence ID" value="SCB08308.1"/>
    <property type="molecule type" value="Genomic_DNA"/>
</dbReference>
<gene>
    <name evidence="2" type="ORF">GA0061099_1001231</name>
</gene>